<feature type="domain" description="BAAT/Acyl-CoA thioester hydrolase C-terminal" evidence="1">
    <location>
        <begin position="2"/>
        <end position="76"/>
    </location>
</feature>
<gene>
    <name evidence="2" type="ORF">C0J50_12459</name>
</gene>
<protein>
    <submittedName>
        <fullName evidence="2">Peroxisomal acyl-CoA thioesterase 2b like 3</fullName>
    </submittedName>
</protein>
<dbReference type="Proteomes" id="UP001205998">
    <property type="component" value="Unassembled WGS sequence"/>
</dbReference>
<evidence type="ECO:0000313" key="3">
    <source>
        <dbReference type="Proteomes" id="UP001205998"/>
    </source>
</evidence>
<organism evidence="2 3">
    <name type="scientific">Silurus asotus</name>
    <name type="common">Amur catfish</name>
    <name type="synonym">Parasilurus asotus</name>
    <dbReference type="NCBI Taxonomy" id="30991"/>
    <lineage>
        <taxon>Eukaryota</taxon>
        <taxon>Metazoa</taxon>
        <taxon>Chordata</taxon>
        <taxon>Craniata</taxon>
        <taxon>Vertebrata</taxon>
        <taxon>Euteleostomi</taxon>
        <taxon>Actinopterygii</taxon>
        <taxon>Neopterygii</taxon>
        <taxon>Teleostei</taxon>
        <taxon>Ostariophysi</taxon>
        <taxon>Siluriformes</taxon>
        <taxon>Siluridae</taxon>
        <taxon>Silurus</taxon>
    </lineage>
</organism>
<accession>A0AAD4ZZB7</accession>
<dbReference type="Gene3D" id="3.40.50.1820">
    <property type="entry name" value="alpha/beta hydrolase"/>
    <property type="match status" value="1"/>
</dbReference>
<dbReference type="GO" id="GO:0006637">
    <property type="term" value="P:acyl-CoA metabolic process"/>
    <property type="evidence" value="ECO:0007669"/>
    <property type="project" value="TreeGrafter"/>
</dbReference>
<dbReference type="GO" id="GO:0047617">
    <property type="term" value="F:fatty acyl-CoA hydrolase activity"/>
    <property type="evidence" value="ECO:0007669"/>
    <property type="project" value="TreeGrafter"/>
</dbReference>
<reference evidence="2" key="1">
    <citation type="submission" date="2018-07" db="EMBL/GenBank/DDBJ databases">
        <title>Comparative genomics of catfishes provides insights into carnivory and benthic adaptation.</title>
        <authorList>
            <person name="Zhang Y."/>
            <person name="Wang D."/>
            <person name="Peng Z."/>
            <person name="Zheng S."/>
            <person name="Shao F."/>
            <person name="Tao W."/>
        </authorList>
    </citation>
    <scope>NUCLEOTIDE SEQUENCE</scope>
    <source>
        <strain evidence="2">Chongqing</strain>
    </source>
</reference>
<evidence type="ECO:0000313" key="2">
    <source>
        <dbReference type="EMBL" id="KAI5607006.1"/>
    </source>
</evidence>
<comment type="caution">
    <text evidence="2">The sequence shown here is derived from an EMBL/GenBank/DDBJ whole genome shotgun (WGS) entry which is preliminary data.</text>
</comment>
<proteinExistence type="predicted"/>
<dbReference type="InterPro" id="IPR014940">
    <property type="entry name" value="BAAT_C"/>
</dbReference>
<dbReference type="InterPro" id="IPR029058">
    <property type="entry name" value="AB_hydrolase_fold"/>
</dbReference>
<dbReference type="PANTHER" id="PTHR10824">
    <property type="entry name" value="ACYL-COENZYME A THIOESTERASE-RELATED"/>
    <property type="match status" value="1"/>
</dbReference>
<sequence>MMEHAGNSRLLTVLSYPGTGHLIEPPYSPHCRASNFMLAESRTKVVVLWGGQTEPHSRAQEDSWHKTLAFLEQHLYSIND</sequence>
<name>A0AAD4ZZB7_SILAS</name>
<dbReference type="PANTHER" id="PTHR10824:SF36">
    <property type="entry name" value="ACYL-COA THIOESTERASE 17-RELATED"/>
    <property type="match status" value="1"/>
</dbReference>
<dbReference type="Pfam" id="PF08840">
    <property type="entry name" value="BAAT_C"/>
    <property type="match status" value="1"/>
</dbReference>
<evidence type="ECO:0000259" key="1">
    <source>
        <dbReference type="Pfam" id="PF08840"/>
    </source>
</evidence>
<dbReference type="EMBL" id="MU593984">
    <property type="protein sequence ID" value="KAI5607006.1"/>
    <property type="molecule type" value="Genomic_DNA"/>
</dbReference>
<keyword evidence="3" id="KW-1185">Reference proteome</keyword>
<dbReference type="GO" id="GO:0006631">
    <property type="term" value="P:fatty acid metabolic process"/>
    <property type="evidence" value="ECO:0007669"/>
    <property type="project" value="TreeGrafter"/>
</dbReference>
<dbReference type="AlphaFoldDB" id="A0AAD4ZZB7"/>